<dbReference type="AlphaFoldDB" id="A0A4Y7PS33"/>
<gene>
    <name evidence="1" type="ORF">BD410DRAFT_807457</name>
</gene>
<evidence type="ECO:0000313" key="2">
    <source>
        <dbReference type="Proteomes" id="UP000294933"/>
    </source>
</evidence>
<dbReference type="EMBL" id="ML170224">
    <property type="protein sequence ID" value="TDL17320.1"/>
    <property type="molecule type" value="Genomic_DNA"/>
</dbReference>
<dbReference type="VEuPathDB" id="FungiDB:BD410DRAFT_807457"/>
<organism evidence="1 2">
    <name type="scientific">Rickenella mellea</name>
    <dbReference type="NCBI Taxonomy" id="50990"/>
    <lineage>
        <taxon>Eukaryota</taxon>
        <taxon>Fungi</taxon>
        <taxon>Dikarya</taxon>
        <taxon>Basidiomycota</taxon>
        <taxon>Agaricomycotina</taxon>
        <taxon>Agaricomycetes</taxon>
        <taxon>Hymenochaetales</taxon>
        <taxon>Rickenellaceae</taxon>
        <taxon>Rickenella</taxon>
    </lineage>
</organism>
<sequence>MASIIRPVLQTGVATKTMRTELNRHFNTVTDVQTKKVFGTRCNRFSTCSRVISQRTHESGIGVYQPSASWFPIADQIVHYGQVPVANKLAVLTFNCALVTSIENHSIPRAESLTEFMDKTKANVEGYTHRLRGKSPLLELTPESSEHDEVFKAHLQHEQLVDQSQRSVTSVPSIIPFPMYLITQPDHRLRQRGAQDYRQQQNG</sequence>
<keyword evidence="2" id="KW-1185">Reference proteome</keyword>
<reference evidence="1 2" key="1">
    <citation type="submission" date="2018-06" db="EMBL/GenBank/DDBJ databases">
        <title>A transcriptomic atlas of mushroom development highlights an independent origin of complex multicellularity.</title>
        <authorList>
            <consortium name="DOE Joint Genome Institute"/>
            <person name="Krizsan K."/>
            <person name="Almasi E."/>
            <person name="Merenyi Z."/>
            <person name="Sahu N."/>
            <person name="Viragh M."/>
            <person name="Koszo T."/>
            <person name="Mondo S."/>
            <person name="Kiss B."/>
            <person name="Balint B."/>
            <person name="Kues U."/>
            <person name="Barry K."/>
            <person name="Hegedus J.C."/>
            <person name="Henrissat B."/>
            <person name="Johnson J."/>
            <person name="Lipzen A."/>
            <person name="Ohm R."/>
            <person name="Nagy I."/>
            <person name="Pangilinan J."/>
            <person name="Yan J."/>
            <person name="Xiong Y."/>
            <person name="Grigoriev I.V."/>
            <person name="Hibbett D.S."/>
            <person name="Nagy L.G."/>
        </authorList>
    </citation>
    <scope>NUCLEOTIDE SEQUENCE [LARGE SCALE GENOMIC DNA]</scope>
    <source>
        <strain evidence="1 2">SZMC22713</strain>
    </source>
</reference>
<dbReference type="Proteomes" id="UP000294933">
    <property type="component" value="Unassembled WGS sequence"/>
</dbReference>
<protein>
    <submittedName>
        <fullName evidence="1">Uncharacterized protein</fullName>
    </submittedName>
</protein>
<dbReference type="STRING" id="50990.A0A4Y7PS33"/>
<proteinExistence type="predicted"/>
<accession>A0A4Y7PS33</accession>
<name>A0A4Y7PS33_9AGAM</name>
<evidence type="ECO:0000313" key="1">
    <source>
        <dbReference type="EMBL" id="TDL17320.1"/>
    </source>
</evidence>
<dbReference type="OrthoDB" id="932129at2759"/>